<dbReference type="Proteomes" id="UP000494256">
    <property type="component" value="Unassembled WGS sequence"/>
</dbReference>
<feature type="region of interest" description="Disordered" evidence="1">
    <location>
        <begin position="53"/>
        <end position="85"/>
    </location>
</feature>
<gene>
    <name evidence="2" type="ORF">APLA_LOCUS4588</name>
    <name evidence="3" type="ORF">APLA_LOCUS6773</name>
</gene>
<sequence length="125" mass="12583">MFLCRLSVDSPNCAKTLGLTFSCQAAAAAATIAANRKQRSTIMALVTSRHHLKSTRDARLNATQAGGARGGRRQTGGPGDFGGAPALPAPRGLACVGLRSADLARDAALLAPSAPSTAIADPATS</sequence>
<accession>A0A8S0ZFS8</accession>
<evidence type="ECO:0000256" key="1">
    <source>
        <dbReference type="SAM" id="MobiDB-lite"/>
    </source>
</evidence>
<dbReference type="OrthoDB" id="7479021at2759"/>
<evidence type="ECO:0000313" key="4">
    <source>
        <dbReference type="Proteomes" id="UP000494106"/>
    </source>
</evidence>
<dbReference type="Proteomes" id="UP000494106">
    <property type="component" value="Unassembled WGS sequence"/>
</dbReference>
<dbReference type="EMBL" id="CADEBD010000297">
    <property type="protein sequence ID" value="CAB3234889.1"/>
    <property type="molecule type" value="Genomic_DNA"/>
</dbReference>
<proteinExistence type="predicted"/>
<evidence type="ECO:0000313" key="3">
    <source>
        <dbReference type="EMBL" id="CAB3234889.1"/>
    </source>
</evidence>
<name>A0A8S0ZFS8_ARCPL</name>
<evidence type="ECO:0000313" key="5">
    <source>
        <dbReference type="Proteomes" id="UP000494256"/>
    </source>
</evidence>
<dbReference type="EMBL" id="CADEBC010000473">
    <property type="protein sequence ID" value="CAB3231727.1"/>
    <property type="molecule type" value="Genomic_DNA"/>
</dbReference>
<keyword evidence="4" id="KW-1185">Reference proteome</keyword>
<reference evidence="4 5" key="1">
    <citation type="submission" date="2020-04" db="EMBL/GenBank/DDBJ databases">
        <authorList>
            <person name="Wallbank WR R."/>
            <person name="Pardo Diaz C."/>
            <person name="Kozak K."/>
            <person name="Martin S."/>
            <person name="Jiggins C."/>
            <person name="Moest M."/>
            <person name="Warren A I."/>
            <person name="Byers J.R.P. K."/>
            <person name="Montejo-Kovacevich G."/>
            <person name="Yen C E."/>
        </authorList>
    </citation>
    <scope>NUCLEOTIDE SEQUENCE [LARGE SCALE GENOMIC DNA]</scope>
</reference>
<organism evidence="2 4">
    <name type="scientific">Arctia plantaginis</name>
    <name type="common">Wood tiger moth</name>
    <name type="synonym">Phalaena plantaginis</name>
    <dbReference type="NCBI Taxonomy" id="874455"/>
    <lineage>
        <taxon>Eukaryota</taxon>
        <taxon>Metazoa</taxon>
        <taxon>Ecdysozoa</taxon>
        <taxon>Arthropoda</taxon>
        <taxon>Hexapoda</taxon>
        <taxon>Insecta</taxon>
        <taxon>Pterygota</taxon>
        <taxon>Neoptera</taxon>
        <taxon>Endopterygota</taxon>
        <taxon>Lepidoptera</taxon>
        <taxon>Glossata</taxon>
        <taxon>Ditrysia</taxon>
        <taxon>Noctuoidea</taxon>
        <taxon>Erebidae</taxon>
        <taxon>Arctiinae</taxon>
        <taxon>Arctia</taxon>
    </lineage>
</organism>
<comment type="caution">
    <text evidence="2">The sequence shown here is derived from an EMBL/GenBank/DDBJ whole genome shotgun (WGS) entry which is preliminary data.</text>
</comment>
<protein>
    <submittedName>
        <fullName evidence="2">Uncharacterized protein</fullName>
    </submittedName>
</protein>
<dbReference type="AlphaFoldDB" id="A0A8S0ZFS8"/>
<evidence type="ECO:0000313" key="2">
    <source>
        <dbReference type="EMBL" id="CAB3231727.1"/>
    </source>
</evidence>
<feature type="compositionally biased region" description="Gly residues" evidence="1">
    <location>
        <begin position="67"/>
        <end position="82"/>
    </location>
</feature>